<dbReference type="EMBL" id="CM029045">
    <property type="protein sequence ID" value="KAG2599214.1"/>
    <property type="molecule type" value="Genomic_DNA"/>
</dbReference>
<keyword evidence="9" id="KW-1185">Reference proteome</keyword>
<keyword evidence="4" id="KW-0067">ATP-binding</keyword>
<feature type="compositionally biased region" description="Basic and acidic residues" evidence="6">
    <location>
        <begin position="728"/>
        <end position="755"/>
    </location>
</feature>
<dbReference type="InterPro" id="IPR056653">
    <property type="entry name" value="DUF7751"/>
</dbReference>
<feature type="region of interest" description="Disordered" evidence="6">
    <location>
        <begin position="760"/>
        <end position="779"/>
    </location>
</feature>
<dbReference type="InterPro" id="IPR003959">
    <property type="entry name" value="ATPase_AAA_core"/>
</dbReference>
<evidence type="ECO:0000313" key="8">
    <source>
        <dbReference type="EMBL" id="KAG2599214.1"/>
    </source>
</evidence>
<reference evidence="8" key="1">
    <citation type="submission" date="2020-05" db="EMBL/GenBank/DDBJ databases">
        <title>WGS assembly of Panicum virgatum.</title>
        <authorList>
            <person name="Lovell J.T."/>
            <person name="Jenkins J."/>
            <person name="Shu S."/>
            <person name="Juenger T.E."/>
            <person name="Schmutz J."/>
        </authorList>
    </citation>
    <scope>NUCLEOTIDE SEQUENCE</scope>
    <source>
        <strain evidence="8">AP13</strain>
    </source>
</reference>
<organism evidence="8 9">
    <name type="scientific">Panicum virgatum</name>
    <name type="common">Blackwell switchgrass</name>
    <dbReference type="NCBI Taxonomy" id="38727"/>
    <lineage>
        <taxon>Eukaryota</taxon>
        <taxon>Viridiplantae</taxon>
        <taxon>Streptophyta</taxon>
        <taxon>Embryophyta</taxon>
        <taxon>Tracheophyta</taxon>
        <taxon>Spermatophyta</taxon>
        <taxon>Magnoliopsida</taxon>
        <taxon>Liliopsida</taxon>
        <taxon>Poales</taxon>
        <taxon>Poaceae</taxon>
        <taxon>PACMAD clade</taxon>
        <taxon>Panicoideae</taxon>
        <taxon>Panicodae</taxon>
        <taxon>Paniceae</taxon>
        <taxon>Panicinae</taxon>
        <taxon>Panicum</taxon>
        <taxon>Panicum sect. Hiantes</taxon>
    </lineage>
</organism>
<dbReference type="PANTHER" id="PTHR45644:SF25">
    <property type="entry name" value="CELL DIVISION CYCLE GENE CDC48-LIKE"/>
    <property type="match status" value="1"/>
</dbReference>
<dbReference type="SUPFAM" id="SSF52540">
    <property type="entry name" value="P-loop containing nucleoside triphosphate hydrolases"/>
    <property type="match status" value="1"/>
</dbReference>
<sequence>MDHGSSSGSLFASAVGVGVGVGVGLGLVSAGLGPSAPGGGGASGGGATAAVVEAELRRLVIDGREAGVTFADFPYYLSEETRLALTTAAFPHLSQTALPKHIQVLDNSSRTILLCGQSEICLLSLAKAVAHQFNARLLALDVFDFCHLIKHKYGAPSDAQVPKTSITESTFGKVYGFFESLNIFRKKAEPIGSLDHETGILDVNASIRCKSTKPIGVCISLLPCAKNQDTDSDEDDDIVVQALSLDEKLIMQSLYKVIVSISECSPVILFVKDVNHLLGSSPRAYSLFKKMLKKLSGRVLVIGSHFVSDDEDSSDVDEDVIELFPYILETKPPKEEAHLQTWKTQMENDIAKVVNETFVAHTEGVLSAYNLECSDLSSIPRDDYLAIGKYLKHIIAPAVSYHLMNNMDPEYKNGRLILSSTSLSHGLRIFQESNLGKGTVETKVDSKATKDNEFEKRIRESSVIPASETGVTFDDIGALADIKESIQELVMLPLQRPDLFNDGLLKPCRGILLFGPPGTGKTMLAKAVANEAGASFMNISMSTIVSKWYGEAEKSIRALFSLAAKIAPTIIFVDEVDSMLSSRERSNEHEVSRRIKNEFMMHWDGLLSKPNERILVLAATNRPVDLDDAIIRRFEHRIMVGLPTLESRELIMKKLLSKEKVKDIDFKELAKMTEGYSGSDLKNLCVTAAYRPVRELLQKEKEMKKDKKAKEEKGKEVEAENPKNSGSGKEKPESSKAKEAKSGEKGAKVENKETVVLRPLTMEDLKQAKDEVSPSFSMEGSVMNEMRQWNELYGKGGSRKKQPLTYFL</sequence>
<feature type="domain" description="AAA+ ATPase" evidence="7">
    <location>
        <begin position="507"/>
        <end position="644"/>
    </location>
</feature>
<dbReference type="PANTHER" id="PTHR45644">
    <property type="entry name" value="AAA ATPASE, PUTATIVE (AFU_ORTHOLOGUE AFUA_2G12920)-RELATED-RELATED"/>
    <property type="match status" value="1"/>
</dbReference>
<feature type="compositionally biased region" description="Basic and acidic residues" evidence="6">
    <location>
        <begin position="760"/>
        <end position="772"/>
    </location>
</feature>
<feature type="compositionally biased region" description="Basic and acidic residues" evidence="6">
    <location>
        <begin position="699"/>
        <end position="721"/>
    </location>
</feature>
<dbReference type="SMART" id="SM00382">
    <property type="entry name" value="AAA"/>
    <property type="match status" value="1"/>
</dbReference>
<feature type="region of interest" description="Disordered" evidence="6">
    <location>
        <begin position="699"/>
        <end position="755"/>
    </location>
</feature>
<keyword evidence="3" id="KW-0472">Membrane</keyword>
<evidence type="ECO:0000256" key="6">
    <source>
        <dbReference type="SAM" id="MobiDB-lite"/>
    </source>
</evidence>
<evidence type="ECO:0000256" key="1">
    <source>
        <dbReference type="ARBA" id="ARBA00004572"/>
    </source>
</evidence>
<dbReference type="Pfam" id="PF00004">
    <property type="entry name" value="AAA"/>
    <property type="match status" value="1"/>
</dbReference>
<name>A0A8T0SPS6_PANVG</name>
<dbReference type="Gene3D" id="1.10.8.60">
    <property type="match status" value="1"/>
</dbReference>
<evidence type="ECO:0000256" key="4">
    <source>
        <dbReference type="ARBA" id="ARBA00022840"/>
    </source>
</evidence>
<dbReference type="GO" id="GO:0016887">
    <property type="term" value="F:ATP hydrolysis activity"/>
    <property type="evidence" value="ECO:0007669"/>
    <property type="project" value="InterPro"/>
</dbReference>
<dbReference type="Proteomes" id="UP000823388">
    <property type="component" value="Chromosome 5K"/>
</dbReference>
<protein>
    <recommendedName>
        <fullName evidence="7">AAA+ ATPase domain-containing protein</fullName>
    </recommendedName>
</protein>
<dbReference type="GO" id="GO:0005741">
    <property type="term" value="C:mitochondrial outer membrane"/>
    <property type="evidence" value="ECO:0007669"/>
    <property type="project" value="UniProtKB-SubCell"/>
</dbReference>
<evidence type="ECO:0000256" key="5">
    <source>
        <dbReference type="ARBA" id="ARBA00023128"/>
    </source>
</evidence>
<dbReference type="InterPro" id="IPR051701">
    <property type="entry name" value="Mito_OM_Translocase_MSP1"/>
</dbReference>
<comment type="subcellular location">
    <subcellularLocation>
        <location evidence="1">Mitochondrion outer membrane</location>
        <topology evidence="1">Single-pass membrane protein</topology>
    </subcellularLocation>
</comment>
<dbReference type="FunFam" id="3.40.50.300:FF:000416">
    <property type="entry name" value="p-loop nucleoside triphosphate hydrolase superfamily protein"/>
    <property type="match status" value="1"/>
</dbReference>
<evidence type="ECO:0000259" key="7">
    <source>
        <dbReference type="SMART" id="SM00382"/>
    </source>
</evidence>
<proteinExistence type="predicted"/>
<keyword evidence="2" id="KW-0547">Nucleotide-binding</keyword>
<dbReference type="PROSITE" id="PS00674">
    <property type="entry name" value="AAA"/>
    <property type="match status" value="1"/>
</dbReference>
<keyword evidence="5" id="KW-0496">Mitochondrion</keyword>
<evidence type="ECO:0000256" key="2">
    <source>
        <dbReference type="ARBA" id="ARBA00022741"/>
    </source>
</evidence>
<dbReference type="OrthoDB" id="646022at2759"/>
<dbReference type="InterPro" id="IPR003960">
    <property type="entry name" value="ATPase_AAA_CS"/>
</dbReference>
<comment type="caution">
    <text evidence="8">The sequence shown here is derived from an EMBL/GenBank/DDBJ whole genome shotgun (WGS) entry which is preliminary data.</text>
</comment>
<dbReference type="GO" id="GO:0005524">
    <property type="term" value="F:ATP binding"/>
    <property type="evidence" value="ECO:0007669"/>
    <property type="project" value="UniProtKB-KW"/>
</dbReference>
<dbReference type="Gene3D" id="3.40.50.300">
    <property type="entry name" value="P-loop containing nucleotide triphosphate hydrolases"/>
    <property type="match status" value="1"/>
</dbReference>
<gene>
    <name evidence="8" type="ORF">PVAP13_5KG463200</name>
</gene>
<dbReference type="AlphaFoldDB" id="A0A8T0SPS6"/>
<accession>A0A8T0SPS6</accession>
<evidence type="ECO:0000256" key="3">
    <source>
        <dbReference type="ARBA" id="ARBA00022787"/>
    </source>
</evidence>
<dbReference type="Pfam" id="PF24933">
    <property type="entry name" value="DUF7751"/>
    <property type="match status" value="1"/>
</dbReference>
<dbReference type="InterPro" id="IPR003593">
    <property type="entry name" value="AAA+_ATPase"/>
</dbReference>
<dbReference type="Pfam" id="PF17862">
    <property type="entry name" value="AAA_lid_3"/>
    <property type="match status" value="1"/>
</dbReference>
<evidence type="ECO:0000313" key="9">
    <source>
        <dbReference type="Proteomes" id="UP000823388"/>
    </source>
</evidence>
<keyword evidence="3" id="KW-1000">Mitochondrion outer membrane</keyword>
<dbReference type="InterPro" id="IPR041569">
    <property type="entry name" value="AAA_lid_3"/>
</dbReference>
<dbReference type="InterPro" id="IPR027417">
    <property type="entry name" value="P-loop_NTPase"/>
</dbReference>